<dbReference type="Pfam" id="PF06897">
    <property type="entry name" value="DUF1269"/>
    <property type="match status" value="1"/>
</dbReference>
<evidence type="ECO:0000256" key="7">
    <source>
        <dbReference type="SAM" id="Phobius"/>
    </source>
</evidence>
<feature type="compositionally biased region" description="Gly residues" evidence="6">
    <location>
        <begin position="343"/>
        <end position="359"/>
    </location>
</feature>
<evidence type="ECO:0008006" key="10">
    <source>
        <dbReference type="Google" id="ProtNLM"/>
    </source>
</evidence>
<protein>
    <recommendedName>
        <fullName evidence="10">YihY/virulence factor BrkB family protein</fullName>
    </recommendedName>
</protein>
<gene>
    <name evidence="8" type="ORF">GCM10009740_08260</name>
</gene>
<evidence type="ECO:0000256" key="2">
    <source>
        <dbReference type="ARBA" id="ARBA00022475"/>
    </source>
</evidence>
<evidence type="ECO:0000256" key="4">
    <source>
        <dbReference type="ARBA" id="ARBA00022989"/>
    </source>
</evidence>
<evidence type="ECO:0000256" key="1">
    <source>
        <dbReference type="ARBA" id="ARBA00004651"/>
    </source>
</evidence>
<keyword evidence="9" id="KW-1185">Reference proteome</keyword>
<evidence type="ECO:0000256" key="3">
    <source>
        <dbReference type="ARBA" id="ARBA00022692"/>
    </source>
</evidence>
<evidence type="ECO:0000256" key="5">
    <source>
        <dbReference type="ARBA" id="ARBA00023136"/>
    </source>
</evidence>
<accession>A0ABN2TVS9</accession>
<sequence length="541" mass="55912">MPRDAGRQTGAPSRSSQLVGRGRDLHAAAGRRLLEAREEHVTLRLLADAFREDRDTGGALLAGALAFRLFLWLLPAGLVVVALLGFSTADDVRGGLAGTGLSGFATTTIAQAATQAHEGRWILLLIGLAGLYSTSVDLAKALWIGTSLAWHLPVSRLRRQSRAAAVVAGLLLPAAAATLAVNWLRSVALVAGLVATVLVIALYALLGWFALRALPHPVHTAASDLLPGALLIGVGLQALHLVTVFFLANRISSSSQLYGALGGAATLLLWGYLLARVLVGASTLNRILFRYRDVARLPAAAGEDAVRESLSPRALPGSVRSLPARLRADWRELEAAVGHRGRAGGGARGAGGVSGAGPGGDERASATSQGTAGAPAGSETVAALTLWRFDDEEGAEAAIRTLSELDRQGALKLIDAAVVIWPAGARRPRASQVVTSSGKAALGGAFWGLLLGVIFFAPLLGLAVGAAAGALGGTLREAGIGDSFIQQARDAVTPGTSALFVVSSDVDVEQVRAAFPSHRPTLIHTNLTPEQDAALREYFGA</sequence>
<comment type="caution">
    <text evidence="8">The sequence shown here is derived from an EMBL/GenBank/DDBJ whole genome shotgun (WGS) entry which is preliminary data.</text>
</comment>
<keyword evidence="4 7" id="KW-1133">Transmembrane helix</keyword>
<reference evidence="8 9" key="1">
    <citation type="journal article" date="2019" name="Int. J. Syst. Evol. Microbiol.">
        <title>The Global Catalogue of Microorganisms (GCM) 10K type strain sequencing project: providing services to taxonomists for standard genome sequencing and annotation.</title>
        <authorList>
            <consortium name="The Broad Institute Genomics Platform"/>
            <consortium name="The Broad Institute Genome Sequencing Center for Infectious Disease"/>
            <person name="Wu L."/>
            <person name="Ma J."/>
        </authorList>
    </citation>
    <scope>NUCLEOTIDE SEQUENCE [LARGE SCALE GENOMIC DNA]</scope>
    <source>
        <strain evidence="8 9">JCM 14283</strain>
    </source>
</reference>
<keyword evidence="2" id="KW-1003">Cell membrane</keyword>
<feature type="transmembrane region" description="Helical" evidence="7">
    <location>
        <begin position="121"/>
        <end position="143"/>
    </location>
</feature>
<feature type="region of interest" description="Disordered" evidence="6">
    <location>
        <begin position="340"/>
        <end position="377"/>
    </location>
</feature>
<feature type="transmembrane region" description="Helical" evidence="7">
    <location>
        <begin position="260"/>
        <end position="279"/>
    </location>
</feature>
<feature type="transmembrane region" description="Helical" evidence="7">
    <location>
        <begin position="163"/>
        <end position="184"/>
    </location>
</feature>
<organism evidence="8 9">
    <name type="scientific">Terrabacter terrae</name>
    <dbReference type="NCBI Taxonomy" id="318434"/>
    <lineage>
        <taxon>Bacteria</taxon>
        <taxon>Bacillati</taxon>
        <taxon>Actinomycetota</taxon>
        <taxon>Actinomycetes</taxon>
        <taxon>Micrococcales</taxon>
        <taxon>Intrasporangiaceae</taxon>
        <taxon>Terrabacter</taxon>
    </lineage>
</organism>
<proteinExistence type="predicted"/>
<evidence type="ECO:0000313" key="9">
    <source>
        <dbReference type="Proteomes" id="UP001501285"/>
    </source>
</evidence>
<evidence type="ECO:0000313" key="8">
    <source>
        <dbReference type="EMBL" id="GAA2021833.1"/>
    </source>
</evidence>
<feature type="region of interest" description="Disordered" evidence="6">
    <location>
        <begin position="1"/>
        <end position="21"/>
    </location>
</feature>
<comment type="subcellular location">
    <subcellularLocation>
        <location evidence="1">Cell membrane</location>
        <topology evidence="1">Multi-pass membrane protein</topology>
    </subcellularLocation>
</comment>
<feature type="transmembrane region" description="Helical" evidence="7">
    <location>
        <begin position="190"/>
        <end position="213"/>
    </location>
</feature>
<dbReference type="Pfam" id="PF03631">
    <property type="entry name" value="Virul_fac_BrkB"/>
    <property type="match status" value="1"/>
</dbReference>
<evidence type="ECO:0000256" key="6">
    <source>
        <dbReference type="SAM" id="MobiDB-lite"/>
    </source>
</evidence>
<feature type="transmembrane region" description="Helical" evidence="7">
    <location>
        <begin position="60"/>
        <end position="86"/>
    </location>
</feature>
<dbReference type="InterPro" id="IPR009200">
    <property type="entry name" value="DUF1269_membrane"/>
</dbReference>
<feature type="transmembrane region" description="Helical" evidence="7">
    <location>
        <begin position="225"/>
        <end position="248"/>
    </location>
</feature>
<keyword evidence="5 7" id="KW-0472">Membrane</keyword>
<dbReference type="InterPro" id="IPR017039">
    <property type="entry name" value="Virul_fac_BrkB"/>
</dbReference>
<dbReference type="EMBL" id="BAAANB010000001">
    <property type="protein sequence ID" value="GAA2021833.1"/>
    <property type="molecule type" value="Genomic_DNA"/>
</dbReference>
<keyword evidence="3 7" id="KW-0812">Transmembrane</keyword>
<dbReference type="RefSeq" id="WP_343987953.1">
    <property type="nucleotide sequence ID" value="NZ_BAAANB010000001.1"/>
</dbReference>
<feature type="transmembrane region" description="Helical" evidence="7">
    <location>
        <begin position="445"/>
        <end position="471"/>
    </location>
</feature>
<dbReference type="Proteomes" id="UP001501285">
    <property type="component" value="Unassembled WGS sequence"/>
</dbReference>
<name>A0ABN2TVS9_9MICO</name>